<dbReference type="InterPro" id="IPR002136">
    <property type="entry name" value="Ribosomal_uL4"/>
</dbReference>
<evidence type="ECO:0000259" key="5">
    <source>
        <dbReference type="Pfam" id="PF14374"/>
    </source>
</evidence>
<evidence type="ECO:0000256" key="4">
    <source>
        <dbReference type="SAM" id="MobiDB-lite"/>
    </source>
</evidence>
<keyword evidence="7" id="KW-1185">Reference proteome</keyword>
<proteinExistence type="inferred from homology"/>
<comment type="caution">
    <text evidence="6">The sequence shown here is derived from an EMBL/GenBank/DDBJ whole genome shotgun (WGS) entry which is preliminary data.</text>
</comment>
<evidence type="ECO:0000313" key="6">
    <source>
        <dbReference type="EMBL" id="KAK2168946.1"/>
    </source>
</evidence>
<keyword evidence="3" id="KW-0687">Ribonucleoprotein</keyword>
<evidence type="ECO:0000256" key="1">
    <source>
        <dbReference type="ARBA" id="ARBA00010528"/>
    </source>
</evidence>
<accession>A0AAD9KCS8</accession>
<dbReference type="Gene3D" id="3.40.1370.10">
    <property type="match status" value="1"/>
</dbReference>
<feature type="domain" description="Large ribosomal subunit protein uL4 C-terminal" evidence="5">
    <location>
        <begin position="274"/>
        <end position="347"/>
    </location>
</feature>
<feature type="region of interest" description="Disordered" evidence="4">
    <location>
        <begin position="380"/>
        <end position="408"/>
    </location>
</feature>
<dbReference type="GO" id="GO:0006412">
    <property type="term" value="P:translation"/>
    <property type="evidence" value="ECO:0007669"/>
    <property type="project" value="InterPro"/>
</dbReference>
<dbReference type="InterPro" id="IPR045240">
    <property type="entry name" value="Ribosomal_uL4_euk/arch"/>
</dbReference>
<sequence>MAARPLITVYNEKGEATSNTVTLPAVFRAPIRPDIVTFVHSEMRKNSRQPYAVSAKAGHQTSAESWGTGRAVARIPRVRGGGTHRSGQGAFGNMCRGGRMFAPTKTWRRWHRRINLNQKRYAMTSAIAATGIPALVMSKGHRIEETPEVPLVISDNVEEIKKTKQAVGVLRKFKAWSDIEKVKKSRRFRAGKGKMRNRRRIQRRGPLIIYSQDNGITRAFRNIPGVTLLNVDRLNLLKIAPGGHVGRFCIWTESAFKKLDALYGTWKSPSVAKKNYNLPMPIMTNSDLSRLLKSEEIQNSLRSPIKHQKRRRLKKNPLKNEAAMMKLNPYAAAQKKMAKHLEEQHKKDRQRLVDAKRGLPAKVSSKYKFQPGYYKLTDIGTYPSGLKGKSRPRKIMGTKPATKKTHKK</sequence>
<dbReference type="FunFam" id="3.40.1370.10:FF:000002">
    <property type="entry name" value="60S ribosomal protein L4"/>
    <property type="match status" value="1"/>
</dbReference>
<dbReference type="GO" id="GO:0005840">
    <property type="term" value="C:ribosome"/>
    <property type="evidence" value="ECO:0007669"/>
    <property type="project" value="UniProtKB-KW"/>
</dbReference>
<dbReference type="GO" id="GO:0003735">
    <property type="term" value="F:structural constituent of ribosome"/>
    <property type="evidence" value="ECO:0007669"/>
    <property type="project" value="InterPro"/>
</dbReference>
<feature type="compositionally biased region" description="Basic residues" evidence="4">
    <location>
        <begin position="388"/>
        <end position="408"/>
    </location>
</feature>
<organism evidence="6 7">
    <name type="scientific">Paralvinella palmiformis</name>
    <dbReference type="NCBI Taxonomy" id="53620"/>
    <lineage>
        <taxon>Eukaryota</taxon>
        <taxon>Metazoa</taxon>
        <taxon>Spiralia</taxon>
        <taxon>Lophotrochozoa</taxon>
        <taxon>Annelida</taxon>
        <taxon>Polychaeta</taxon>
        <taxon>Sedentaria</taxon>
        <taxon>Canalipalpata</taxon>
        <taxon>Terebellida</taxon>
        <taxon>Terebelliformia</taxon>
        <taxon>Alvinellidae</taxon>
        <taxon>Paralvinella</taxon>
    </lineage>
</organism>
<dbReference type="Proteomes" id="UP001208570">
    <property type="component" value="Unassembled WGS sequence"/>
</dbReference>
<comment type="similarity">
    <text evidence="1">Belongs to the universal ribosomal protein uL4 family.</text>
</comment>
<evidence type="ECO:0000256" key="3">
    <source>
        <dbReference type="ARBA" id="ARBA00023274"/>
    </source>
</evidence>
<dbReference type="EMBL" id="JAODUP010000013">
    <property type="protein sequence ID" value="KAK2168946.1"/>
    <property type="molecule type" value="Genomic_DNA"/>
</dbReference>
<name>A0AAD9KCS8_9ANNE</name>
<protein>
    <recommendedName>
        <fullName evidence="5">Large ribosomal subunit protein uL4 C-terminal domain-containing protein</fullName>
    </recommendedName>
</protein>
<gene>
    <name evidence="6" type="ORF">LSH36_13g19038</name>
</gene>
<dbReference type="AlphaFoldDB" id="A0AAD9KCS8"/>
<evidence type="ECO:0000313" key="7">
    <source>
        <dbReference type="Proteomes" id="UP001208570"/>
    </source>
</evidence>
<dbReference type="InterPro" id="IPR025755">
    <property type="entry name" value="Ribos_uL4_C_dom"/>
</dbReference>
<dbReference type="Pfam" id="PF00573">
    <property type="entry name" value="Ribosomal_L4"/>
    <property type="match status" value="1"/>
</dbReference>
<dbReference type="GO" id="GO:1990904">
    <property type="term" value="C:ribonucleoprotein complex"/>
    <property type="evidence" value="ECO:0007669"/>
    <property type="project" value="UniProtKB-KW"/>
</dbReference>
<keyword evidence="2" id="KW-0689">Ribosomal protein</keyword>
<evidence type="ECO:0000256" key="2">
    <source>
        <dbReference type="ARBA" id="ARBA00022980"/>
    </source>
</evidence>
<dbReference type="PANTHER" id="PTHR19431">
    <property type="entry name" value="60S RIBOSOMAL PROTEIN L4"/>
    <property type="match status" value="1"/>
</dbReference>
<reference evidence="6" key="1">
    <citation type="journal article" date="2023" name="Mol. Biol. Evol.">
        <title>Third-Generation Sequencing Reveals the Adaptive Role of the Epigenome in Three Deep-Sea Polychaetes.</title>
        <authorList>
            <person name="Perez M."/>
            <person name="Aroh O."/>
            <person name="Sun Y."/>
            <person name="Lan Y."/>
            <person name="Juniper S.K."/>
            <person name="Young C.R."/>
            <person name="Angers B."/>
            <person name="Qian P.Y."/>
        </authorList>
    </citation>
    <scope>NUCLEOTIDE SEQUENCE</scope>
    <source>
        <strain evidence="6">P08H-3</strain>
    </source>
</reference>
<dbReference type="InterPro" id="IPR023574">
    <property type="entry name" value="Ribosomal_uL4_dom_sf"/>
</dbReference>
<dbReference type="SUPFAM" id="SSF52166">
    <property type="entry name" value="Ribosomal protein L4"/>
    <property type="match status" value="1"/>
</dbReference>
<dbReference type="Pfam" id="PF14374">
    <property type="entry name" value="Ribos_L4_asso_C"/>
    <property type="match status" value="1"/>
</dbReference>